<evidence type="ECO:0000313" key="6">
    <source>
        <dbReference type="Proteomes" id="UP000635565"/>
    </source>
</evidence>
<dbReference type="PANTHER" id="PTHR35528:SF3">
    <property type="entry name" value="BLL1675 PROTEIN"/>
    <property type="match status" value="1"/>
</dbReference>
<dbReference type="InterPro" id="IPR052183">
    <property type="entry name" value="IS_Transposase"/>
</dbReference>
<dbReference type="Proteomes" id="UP000635565">
    <property type="component" value="Unassembled WGS sequence"/>
</dbReference>
<keyword evidence="3" id="KW-0233">DNA recombination</keyword>
<dbReference type="InterPro" id="IPR032874">
    <property type="entry name" value="DDE_dom"/>
</dbReference>
<organism evidence="5 6">
    <name type="scientific">Dictyobacter formicarum</name>
    <dbReference type="NCBI Taxonomy" id="2778368"/>
    <lineage>
        <taxon>Bacteria</taxon>
        <taxon>Bacillati</taxon>
        <taxon>Chloroflexota</taxon>
        <taxon>Ktedonobacteria</taxon>
        <taxon>Ktedonobacterales</taxon>
        <taxon>Dictyobacteraceae</taxon>
        <taxon>Dictyobacter</taxon>
    </lineage>
</organism>
<comment type="caution">
    <text evidence="5">The sequence shown here is derived from an EMBL/GenBank/DDBJ whole genome shotgun (WGS) entry which is preliminary data.</text>
</comment>
<dbReference type="PANTHER" id="PTHR35528">
    <property type="entry name" value="BLL1675 PROTEIN"/>
    <property type="match status" value="1"/>
</dbReference>
<dbReference type="InterPro" id="IPR012337">
    <property type="entry name" value="RNaseH-like_sf"/>
</dbReference>
<evidence type="ECO:0000313" key="5">
    <source>
        <dbReference type="EMBL" id="GHO87579.1"/>
    </source>
</evidence>
<proteinExistence type="predicted"/>
<evidence type="ECO:0000259" key="4">
    <source>
        <dbReference type="Pfam" id="PF13610"/>
    </source>
</evidence>
<protein>
    <recommendedName>
        <fullName evidence="4">DDE domain-containing protein</fullName>
    </recommendedName>
</protein>
<accession>A0ABQ3VPI4</accession>
<name>A0ABQ3VPI4_9CHLR</name>
<dbReference type="SUPFAM" id="SSF53098">
    <property type="entry name" value="Ribonuclease H-like"/>
    <property type="match status" value="1"/>
</dbReference>
<dbReference type="EMBL" id="BNJJ01000018">
    <property type="protein sequence ID" value="GHO87579.1"/>
    <property type="molecule type" value="Genomic_DNA"/>
</dbReference>
<dbReference type="Pfam" id="PF13610">
    <property type="entry name" value="DDE_Tnp_IS240"/>
    <property type="match status" value="1"/>
</dbReference>
<evidence type="ECO:0000256" key="3">
    <source>
        <dbReference type="ARBA" id="ARBA00023172"/>
    </source>
</evidence>
<sequence>MFTYEAVRDWEARFAPLLADQLRARRRGQAQTSWYVDETYVKVHGKWCSLYRAIDRDGNLVDSLLSEKRDMDAAQRFFKQAVETVGSVPERLTTDGHNSYPRAIHEMLGYEVLHRCNPYLNNRLEQDHRGIKQRYYPMRGFGNFTSASRFCRAFDEVRQFFRFRTTMKQYISLADQRRLFCHRLDTLKAMFLVA</sequence>
<dbReference type="InterPro" id="IPR047930">
    <property type="entry name" value="Transpos_IS6"/>
</dbReference>
<keyword evidence="6" id="KW-1185">Reference proteome</keyword>
<keyword evidence="2" id="KW-0238">DNA-binding</keyword>
<dbReference type="NCBIfam" id="NF033587">
    <property type="entry name" value="transpos_IS6"/>
    <property type="match status" value="1"/>
</dbReference>
<gene>
    <name evidence="5" type="ORF">KSZ_55850</name>
</gene>
<keyword evidence="1" id="KW-0815">Transposition</keyword>
<evidence type="ECO:0000256" key="1">
    <source>
        <dbReference type="ARBA" id="ARBA00022578"/>
    </source>
</evidence>
<evidence type="ECO:0000256" key="2">
    <source>
        <dbReference type="ARBA" id="ARBA00023125"/>
    </source>
</evidence>
<reference evidence="5 6" key="1">
    <citation type="journal article" date="2021" name="Int. J. Syst. Evol. Microbiol.">
        <title>Reticulibacter mediterranei gen. nov., sp. nov., within the new family Reticulibacteraceae fam. nov., and Ktedonospora formicarum gen. nov., sp. nov., Ktedonobacter robiniae sp. nov., Dictyobacter formicarum sp. nov. and Dictyobacter arantiisoli sp. nov., belonging to the class Ktedonobacteria.</title>
        <authorList>
            <person name="Yabe S."/>
            <person name="Zheng Y."/>
            <person name="Wang C.M."/>
            <person name="Sakai Y."/>
            <person name="Abe K."/>
            <person name="Yokota A."/>
            <person name="Donadio S."/>
            <person name="Cavaletti L."/>
            <person name="Monciardini P."/>
        </authorList>
    </citation>
    <scope>NUCLEOTIDE SEQUENCE [LARGE SCALE GENOMIC DNA]</scope>
    <source>
        <strain evidence="5 6">SOSP1-9</strain>
    </source>
</reference>
<feature type="domain" description="DDE" evidence="4">
    <location>
        <begin position="32"/>
        <end position="161"/>
    </location>
</feature>